<evidence type="ECO:0000256" key="1">
    <source>
        <dbReference type="SAM" id="Phobius"/>
    </source>
</evidence>
<keyword evidence="1" id="KW-0812">Transmembrane</keyword>
<accession>A0ABV7UHX4</accession>
<name>A0ABV7UHX4_9HYPH</name>
<sequence>MKRLLWATLGVGFVALGLVGAALPVLPTTPFLILAAACFARSSPRLEAWLLNHRHFGPPLRDWRRHGAISPRAKRLACGGMAAGYGFFWFMARPGWPLAIAVAALMLASASYVLSRPSPQPLPKTSP</sequence>
<keyword evidence="3" id="KW-1185">Reference proteome</keyword>
<dbReference type="EMBL" id="JBHRYC010000058">
    <property type="protein sequence ID" value="MFC3638045.1"/>
    <property type="molecule type" value="Genomic_DNA"/>
</dbReference>
<feature type="transmembrane region" description="Helical" evidence="1">
    <location>
        <begin position="96"/>
        <end position="114"/>
    </location>
</feature>
<gene>
    <name evidence="2" type="ORF">ACFONL_11790</name>
</gene>
<dbReference type="InterPro" id="IPR007401">
    <property type="entry name" value="DUF454"/>
</dbReference>
<dbReference type="Proteomes" id="UP001595704">
    <property type="component" value="Unassembled WGS sequence"/>
</dbReference>
<keyword evidence="1" id="KW-1133">Transmembrane helix</keyword>
<keyword evidence="1" id="KW-0472">Membrane</keyword>
<dbReference type="PANTHER" id="PTHR35813">
    <property type="entry name" value="INNER MEMBRANE PROTEIN YBAN"/>
    <property type="match status" value="1"/>
</dbReference>
<evidence type="ECO:0000313" key="2">
    <source>
        <dbReference type="EMBL" id="MFC3638045.1"/>
    </source>
</evidence>
<evidence type="ECO:0000313" key="3">
    <source>
        <dbReference type="Proteomes" id="UP001595704"/>
    </source>
</evidence>
<dbReference type="Pfam" id="PF04304">
    <property type="entry name" value="DUF454"/>
    <property type="match status" value="1"/>
</dbReference>
<comment type="caution">
    <text evidence="2">The sequence shown here is derived from an EMBL/GenBank/DDBJ whole genome shotgun (WGS) entry which is preliminary data.</text>
</comment>
<organism evidence="2 3">
    <name type="scientific">Camelimonas fluminis</name>
    <dbReference type="NCBI Taxonomy" id="1576911"/>
    <lineage>
        <taxon>Bacteria</taxon>
        <taxon>Pseudomonadati</taxon>
        <taxon>Pseudomonadota</taxon>
        <taxon>Alphaproteobacteria</taxon>
        <taxon>Hyphomicrobiales</taxon>
        <taxon>Chelatococcaceae</taxon>
        <taxon>Camelimonas</taxon>
    </lineage>
</organism>
<protein>
    <submittedName>
        <fullName evidence="2">YbaN family protein</fullName>
    </submittedName>
</protein>
<dbReference type="RefSeq" id="WP_191319653.1">
    <property type="nucleotide sequence ID" value="NZ_BNCG01000009.1"/>
</dbReference>
<proteinExistence type="predicted"/>
<dbReference type="PANTHER" id="PTHR35813:SF1">
    <property type="entry name" value="INNER MEMBRANE PROTEIN YBAN"/>
    <property type="match status" value="1"/>
</dbReference>
<dbReference type="PIRSF" id="PIRSF016789">
    <property type="entry name" value="DUF454"/>
    <property type="match status" value="1"/>
</dbReference>
<reference evidence="3" key="1">
    <citation type="journal article" date="2019" name="Int. J. Syst. Evol. Microbiol.">
        <title>The Global Catalogue of Microorganisms (GCM) 10K type strain sequencing project: providing services to taxonomists for standard genome sequencing and annotation.</title>
        <authorList>
            <consortium name="The Broad Institute Genomics Platform"/>
            <consortium name="The Broad Institute Genome Sequencing Center for Infectious Disease"/>
            <person name="Wu L."/>
            <person name="Ma J."/>
        </authorList>
    </citation>
    <scope>NUCLEOTIDE SEQUENCE [LARGE SCALE GENOMIC DNA]</scope>
    <source>
        <strain evidence="3">KCTC 42282</strain>
    </source>
</reference>